<dbReference type="PRINTS" id="PR01415">
    <property type="entry name" value="ANKYRIN"/>
</dbReference>
<feature type="domain" description="Nephrocystin 3-like N-terminal" evidence="5">
    <location>
        <begin position="293"/>
        <end position="469"/>
    </location>
</feature>
<dbReference type="SMART" id="SM00248">
    <property type="entry name" value="ANK"/>
    <property type="match status" value="29"/>
</dbReference>
<feature type="repeat" description="ANK" evidence="3">
    <location>
        <begin position="2224"/>
        <end position="2252"/>
    </location>
</feature>
<feature type="repeat" description="ANK" evidence="3">
    <location>
        <begin position="1815"/>
        <end position="1847"/>
    </location>
</feature>
<feature type="repeat" description="ANK" evidence="3">
    <location>
        <begin position="1786"/>
        <end position="1814"/>
    </location>
</feature>
<evidence type="ECO:0000259" key="4">
    <source>
        <dbReference type="Pfam" id="PF17100"/>
    </source>
</evidence>
<dbReference type="SUPFAM" id="SSF52540">
    <property type="entry name" value="P-loop containing nucleoside triphosphate hydrolases"/>
    <property type="match status" value="1"/>
</dbReference>
<keyword evidence="2 3" id="KW-0040">ANK repeat</keyword>
<evidence type="ECO:0000256" key="1">
    <source>
        <dbReference type="ARBA" id="ARBA00022737"/>
    </source>
</evidence>
<dbReference type="InterPro" id="IPR056884">
    <property type="entry name" value="NPHP3-like_N"/>
</dbReference>
<dbReference type="SUPFAM" id="SSF48403">
    <property type="entry name" value="Ankyrin repeat"/>
    <property type="match status" value="5"/>
</dbReference>
<dbReference type="Pfam" id="PF24883">
    <property type="entry name" value="NPHP3_N"/>
    <property type="match status" value="1"/>
</dbReference>
<keyword evidence="7" id="KW-1185">Reference proteome</keyword>
<feature type="repeat" description="ANK" evidence="3">
    <location>
        <begin position="991"/>
        <end position="1023"/>
    </location>
</feature>
<keyword evidence="1" id="KW-0677">Repeat</keyword>
<organism evidence="6 7">
    <name type="scientific">Penicillium camemberti (strain FM 013)</name>
    <dbReference type="NCBI Taxonomy" id="1429867"/>
    <lineage>
        <taxon>Eukaryota</taxon>
        <taxon>Fungi</taxon>
        <taxon>Dikarya</taxon>
        <taxon>Ascomycota</taxon>
        <taxon>Pezizomycotina</taxon>
        <taxon>Eurotiomycetes</taxon>
        <taxon>Eurotiomycetidae</taxon>
        <taxon>Eurotiales</taxon>
        <taxon>Aspergillaceae</taxon>
        <taxon>Penicillium</taxon>
    </lineage>
</organism>
<dbReference type="InterPro" id="IPR031359">
    <property type="entry name" value="NACHT_N"/>
</dbReference>
<sequence length="2640" mass="291371">MSQANCSAGATLWQKALNELGPDSRASLEGIINDPSTDVVTDVLQEAKKKKALCLRKRWKIEFRGETIVLRDLFDKIIAWADQFKALIDVVVQYDPTAASLPWAGVRFLLHVAISDRQCFESTVCGLEFVSLLIARYAGLEALYLQKAPQRPSSPVKSQLENGLIRVYSDILVFLADGIRYFGQPTPVRMVKSIFRSYQDDRIDRMVKGDEEVIKLAQVVDSQLLQQTSVQVSDIRSIVETLQRPIQRLVDESAIYAKTLEQDKFLKILQWLSSVPYSQHHKRHSDESLAGLSQWIFRHPQYMTWKGSSSSSILLLHGIPGSGKTHIVTAIIENFLADRSLNPLCAPIAYFYCGDSRFGREWTDPDELMRSITRQFAIVDKEKLKIHESVSLEYARREAEAKLDGFEVPKLRSAECADLILGILGANPAVIIIDGVDEIREDQRHDLLHALTRIRDESASVVNIFLSSRDNNNIFSGLPDASKVRVQETDSRQDMEKYVRHCVSTAIASRNLLNGCVPDDLELQLTEFLIKKAGEMFLWVNLQMERFCKLRSAKSVGDKIQDPSQNSTTIDNLYSGILENLEQTDPVAYETATNTFSWMLCMQEPLTCTAILEAVSSGGPNKHDLNLSELLHICSNLIVLDSQLNTLRFAHVSFKEFLETKPRFDSTIVHGIAALRCLESCINCLPIDVDCVSQPANSYILYAVMYWPNHYVRSIQPHDDLSKKLKEFIFGDEGFPFGLWSEAANEVAKRIPNGHSLKKDLNSVASDTQTPFFTVCIYGLMGIFHEVTGASDFDIDSTNLLGQTGLYLAAACGHRELVSLIMDLGGNPSISKGKHKDPLLAACANGHFSVVEFLVTQEGRSILLIDLESALRVSFPTGNEQITKLLLNTYLNLGENQDSTDRSWILEAAAQTGFVEVMEILTKDSSKSTASKSSLKIINFALRKGNIPFIKRYLEKQQLPEDALATAALFGHTEVINMCIDTGCSIEAENSFGTPLRCASLMGHEAAVRTLLSHGADVNASKSLGDALQTAAMKGHLSITNLLIQHGSRLDNSGGFFGNALQAAAYRGHRDVAETLLNAGALIDVPYSKNGRYKDAFHAAAESGKDKVIDLFISKGYHLPGRDTRHAHYLEDLGGPFKDLLEEASPTRNRLPREFAKESDEESNYETKCMPLIAHVADFQDILHFSTNSVVTPVDETHPVYSVNRSQRDGGDLDSSYYALEVAASRGYLATAQRILAMREQLGLRPYHLGRALWAASKHGDPDLVQAIVSVEVDFCPFISGSLERAARHGHLEAIEILLRYDKSRRLLGKRAAEPSSASVWWCREDLEENQARRRHEYPDYSFGSENVLCLVFPSCRGDQLSTMLRGFQLADESETEDLTKMALREAIRFNSMSIVDFLLKSEVHLTAKFLSQLMKTAAANGCTPALTLLVSRDPTGEVLVANNDVCITSAICGSHSDTVQFLIDNGTYGCDTSILEKGFVHAAQMGDIGILKSLSSVMLGSQSYCNILAQSLNAACWAGRRNTAEWLIHAGAEVNSVVDGIPSLETPTKGCRRRQRQVSRGNKWTWPRKPLISCLQPLDRRLVNFNLERDEWENLETARSDRESIIGLLLDHGANVNQVGGCMRTALHIAVEHCSEQVVRALISHGADVNNNILWHGSPLQCAVRRETSPLPVVSALIEAGAIINFQDNVERYCVVLDESLKHFGPREGGDYGFAELKSMDQVFSDGPGAVIKRLLVSETELRAIDYRFSHLLQMLAARGDLEFIRLLIERGVDVNACGYYYGCALQAAARYSHLECVQLLLEAGSKVNTIEGEYNTPLQAAIVGGHEGVIRELILRGADVNLTFKRRFKDTPKSSPLQLSVRSRNQAVTRLLLENGADPNKGPKVLHLAVDSQDLETVRMLLDAGADVNFQDQIIPSPLITACGLGNMKIATLLIERGANMQAEGIKVDEYGWRDNTTSPNNHQASALHAACAGGNYEIARMLLLHGTNPNQSFGGCATPIAVAASNGCSRTVELLLEFGAMVYDPPDVPNALVEAVTGKNPREIIGLLLRQLLNSPALIPACEEALQEVLAHGSESILLFLIQKVPESLRAFAVACRFGSKRAVSVILSHGVDVNSDLGSGDQALHLAAFHHQIDVVSFLIEKGADASITGSAYGSPISAVLEGLLAVVRSHDSAKDQILPKSTWERSPLPEEIALCKGIVSILREAGADINSTNRPLGPPLHIAAFIGETSLVEFLIDQGASIDATAGHFGSALIAAMIDDRHATLDFLLLRGINVNACSEEFGTALHYACGYKNSKTVQTLLNHGSDPTLNVPRLESPLTAVLNRVTEEDSDGVLKVLLQYAPGLQIRDADLVLAAQVPSDHLCSSKKTALERLLEHSPELPVTQGVIAAIVPLDYPRDKVLKTVLQRANGVEITTDILKSVRKLQTLEVLFQFQPQCEISPEVFAAFARVDREGPYLLKASLDRYPQATLTPGTVLSFLEQCEGYRRCNSSLVDILQTMLDRAPDMAITDNMLMAVAYPDQLRLLLSRYRNNLVPDNVLASVFSDSYKKDGIQLLKDPSFSLPRDLPSILIAELRTGDRTRELGVFAEVFHRYGKSVEFTHENRRDIDELLQLQSENDLKRLLLTLEKKDCGEI</sequence>
<dbReference type="PROSITE" id="PS50088">
    <property type="entry name" value="ANK_REPEAT"/>
    <property type="match status" value="10"/>
</dbReference>
<accession>A0A0G4PF59</accession>
<evidence type="ECO:0000256" key="3">
    <source>
        <dbReference type="PROSITE-ProRule" id="PRU00023"/>
    </source>
</evidence>
<evidence type="ECO:0000256" key="2">
    <source>
        <dbReference type="ARBA" id="ARBA00023043"/>
    </source>
</evidence>
<evidence type="ECO:0000313" key="6">
    <source>
        <dbReference type="EMBL" id="CRL24936.1"/>
    </source>
</evidence>
<gene>
    <name evidence="6" type="ORF">PCAMFM013_S013g000179</name>
</gene>
<feature type="repeat" description="ANK" evidence="3">
    <location>
        <begin position="1883"/>
        <end position="1915"/>
    </location>
</feature>
<reference evidence="6 7" key="1">
    <citation type="journal article" date="2014" name="Nat. Commun.">
        <title>Multiple recent horizontal transfers of a large genomic region in cheese making fungi.</title>
        <authorList>
            <person name="Cheeseman K."/>
            <person name="Ropars J."/>
            <person name="Renault P."/>
            <person name="Dupont J."/>
            <person name="Gouzy J."/>
            <person name="Branca A."/>
            <person name="Abraham A.L."/>
            <person name="Ceppi M."/>
            <person name="Conseiller E."/>
            <person name="Debuchy R."/>
            <person name="Malagnac F."/>
            <person name="Goarin A."/>
            <person name="Silar P."/>
            <person name="Lacoste S."/>
            <person name="Sallet E."/>
            <person name="Bensimon A."/>
            <person name="Giraud T."/>
            <person name="Brygoo Y."/>
        </authorList>
    </citation>
    <scope>NUCLEOTIDE SEQUENCE [LARGE SCALE GENOMIC DNA]</scope>
    <source>
        <strain evidence="7">FM 013</strain>
    </source>
</reference>
<feature type="repeat" description="ANK" evidence="3">
    <location>
        <begin position="1623"/>
        <end position="1651"/>
    </location>
</feature>
<dbReference type="InterPro" id="IPR036770">
    <property type="entry name" value="Ankyrin_rpt-contain_sf"/>
</dbReference>
<feature type="repeat" description="ANK" evidence="3">
    <location>
        <begin position="801"/>
        <end position="833"/>
    </location>
</feature>
<feature type="repeat" description="ANK" evidence="3">
    <location>
        <begin position="1854"/>
        <end position="1886"/>
    </location>
</feature>
<dbReference type="PANTHER" id="PTHR24123:SF33">
    <property type="entry name" value="PROTEIN HOS4"/>
    <property type="match status" value="1"/>
</dbReference>
<dbReference type="InterPro" id="IPR051165">
    <property type="entry name" value="Multifunctional_ANK_Repeat"/>
</dbReference>
<dbReference type="Proteomes" id="UP000053732">
    <property type="component" value="Unassembled WGS sequence"/>
</dbReference>
<feature type="repeat" description="ANK" evidence="3">
    <location>
        <begin position="1965"/>
        <end position="1993"/>
    </location>
</feature>
<dbReference type="SUPFAM" id="SSF140860">
    <property type="entry name" value="Pseudo ankyrin repeat-like"/>
    <property type="match status" value="1"/>
</dbReference>
<dbReference type="Gene3D" id="3.40.50.300">
    <property type="entry name" value="P-loop containing nucleotide triphosphate hydrolases"/>
    <property type="match status" value="1"/>
</dbReference>
<dbReference type="Pfam" id="PF17100">
    <property type="entry name" value="NACHT_N"/>
    <property type="match status" value="1"/>
</dbReference>
<dbReference type="InterPro" id="IPR002110">
    <property type="entry name" value="Ankyrin_rpt"/>
</dbReference>
<proteinExistence type="predicted"/>
<dbReference type="Gene3D" id="1.25.40.20">
    <property type="entry name" value="Ankyrin repeat-containing domain"/>
    <property type="match status" value="8"/>
</dbReference>
<feature type="domain" description="NWD NACHT-NTPase N-terminal" evidence="4">
    <location>
        <begin position="42"/>
        <end position="213"/>
    </location>
</feature>
<evidence type="ECO:0000259" key="5">
    <source>
        <dbReference type="Pfam" id="PF24883"/>
    </source>
</evidence>
<dbReference type="EMBL" id="HG793146">
    <property type="protein sequence ID" value="CRL24936.1"/>
    <property type="molecule type" value="Genomic_DNA"/>
</dbReference>
<feature type="repeat" description="ANK" evidence="3">
    <location>
        <begin position="2123"/>
        <end position="2155"/>
    </location>
</feature>
<name>A0A0G4PF59_PENC3</name>
<evidence type="ECO:0000313" key="7">
    <source>
        <dbReference type="Proteomes" id="UP000053732"/>
    </source>
</evidence>
<protein>
    <submittedName>
        <fullName evidence="6">Ankyrin repeat-containing domain</fullName>
    </submittedName>
</protein>
<dbReference type="STRING" id="1429867.A0A0G4PF59"/>
<dbReference type="PROSITE" id="PS50297">
    <property type="entry name" value="ANK_REP_REGION"/>
    <property type="match status" value="8"/>
</dbReference>
<dbReference type="InterPro" id="IPR027417">
    <property type="entry name" value="P-loop_NTPase"/>
</dbReference>
<dbReference type="Pfam" id="PF12796">
    <property type="entry name" value="Ank_2"/>
    <property type="match status" value="8"/>
</dbReference>
<dbReference type="PANTHER" id="PTHR24123">
    <property type="entry name" value="ANKYRIN REPEAT-CONTAINING"/>
    <property type="match status" value="1"/>
</dbReference>